<dbReference type="AlphaFoldDB" id="A0AA38M1H5"/>
<dbReference type="EMBL" id="JALNTZ010000010">
    <property type="protein sequence ID" value="KAJ3639504.1"/>
    <property type="molecule type" value="Genomic_DNA"/>
</dbReference>
<protein>
    <submittedName>
        <fullName evidence="1">Uncharacterized protein</fullName>
    </submittedName>
</protein>
<keyword evidence="2" id="KW-1185">Reference proteome</keyword>
<proteinExistence type="predicted"/>
<sequence length="115" mass="13544">MERPVLTPIAPSWLQDDRRLDHLTFHLFLYLSTPISNFGILHNVVTAYVHHVVISARNRDIFHNHMLIYCAVNVNDGILFFTEDKRHISYKLMMIPDCKYIFISYLILHESTLDS</sequence>
<gene>
    <name evidence="1" type="ORF">Zmor_002861</name>
</gene>
<comment type="caution">
    <text evidence="1">The sequence shown here is derived from an EMBL/GenBank/DDBJ whole genome shotgun (WGS) entry which is preliminary data.</text>
</comment>
<evidence type="ECO:0000313" key="1">
    <source>
        <dbReference type="EMBL" id="KAJ3639504.1"/>
    </source>
</evidence>
<dbReference type="Proteomes" id="UP001168821">
    <property type="component" value="Unassembled WGS sequence"/>
</dbReference>
<reference evidence="1" key="1">
    <citation type="journal article" date="2023" name="G3 (Bethesda)">
        <title>Whole genome assemblies of Zophobas morio and Tenebrio molitor.</title>
        <authorList>
            <person name="Kaur S."/>
            <person name="Stinson S.A."/>
            <person name="diCenzo G.C."/>
        </authorList>
    </citation>
    <scope>NUCLEOTIDE SEQUENCE</scope>
    <source>
        <strain evidence="1">QUZm001</strain>
    </source>
</reference>
<name>A0AA38M1H5_9CUCU</name>
<accession>A0AA38M1H5</accession>
<evidence type="ECO:0000313" key="2">
    <source>
        <dbReference type="Proteomes" id="UP001168821"/>
    </source>
</evidence>
<organism evidence="1 2">
    <name type="scientific">Zophobas morio</name>
    <dbReference type="NCBI Taxonomy" id="2755281"/>
    <lineage>
        <taxon>Eukaryota</taxon>
        <taxon>Metazoa</taxon>
        <taxon>Ecdysozoa</taxon>
        <taxon>Arthropoda</taxon>
        <taxon>Hexapoda</taxon>
        <taxon>Insecta</taxon>
        <taxon>Pterygota</taxon>
        <taxon>Neoptera</taxon>
        <taxon>Endopterygota</taxon>
        <taxon>Coleoptera</taxon>
        <taxon>Polyphaga</taxon>
        <taxon>Cucujiformia</taxon>
        <taxon>Tenebrionidae</taxon>
        <taxon>Zophobas</taxon>
    </lineage>
</organism>